<dbReference type="GO" id="GO:0019478">
    <property type="term" value="P:D-amino acid catabolic process"/>
    <property type="evidence" value="ECO:0007669"/>
    <property type="project" value="TreeGrafter"/>
</dbReference>
<evidence type="ECO:0000256" key="6">
    <source>
        <dbReference type="PIRSR" id="PIRSR000189-1"/>
    </source>
</evidence>
<dbReference type="EMBL" id="GG663369">
    <property type="protein sequence ID" value="EEH06312.1"/>
    <property type="molecule type" value="Genomic_DNA"/>
</dbReference>
<keyword evidence="5" id="KW-0560">Oxidoreductase</keyword>
<sequence>MANSEKQTIVVIGYSTRFSTNAMTWNTMSFTAISLTLLDPFVKTRAGIIGVTSALTLLEALPRQKYHILLASEYFSTDDGPNPSYATTLSGAHYRPIPATTPQLKYESHLGKRTYKRFKDLAAAHPEFGVEFMEGIEYVSGEATSSYRAMLPEYVGMDGFRVLQADEMPEGVEFGARYEAYTVDPDVYMMHILRRFKLGGGEVRRMRLKSVEEAFEINGHEIVKIVVNCTGIGIDDPKSFVIKGQTCLVSNPCDKTITQQLADGTWSFLIPRPLNGGTIVGGTKQPNDWNPEPSLAVREQLLKNAAKLYPSILNKQGQFDVIRDIVGLRPARQGGMRLELETLPGGNRKIAHAYGLAGRGVELSWGVAEEVLRLVQAALEDEGLCL</sequence>
<dbReference type="SUPFAM" id="SSF51971">
    <property type="entry name" value="Nucleotide-binding domain"/>
    <property type="match status" value="1"/>
</dbReference>
<evidence type="ECO:0000256" key="3">
    <source>
        <dbReference type="ARBA" id="ARBA00022630"/>
    </source>
</evidence>
<dbReference type="AlphaFoldDB" id="C0NRJ8"/>
<proteinExistence type="inferred from homology"/>
<dbReference type="Pfam" id="PF01266">
    <property type="entry name" value="DAO"/>
    <property type="match status" value="1"/>
</dbReference>
<feature type="domain" description="FAD dependent oxidoreductase" evidence="7">
    <location>
        <begin position="46"/>
        <end position="371"/>
    </location>
</feature>
<gene>
    <name evidence="8" type="ORF">HCBG_05628</name>
</gene>
<evidence type="ECO:0000256" key="2">
    <source>
        <dbReference type="ARBA" id="ARBA00006730"/>
    </source>
</evidence>
<dbReference type="InterPro" id="IPR006076">
    <property type="entry name" value="FAD-dep_OxRdtase"/>
</dbReference>
<comment type="similarity">
    <text evidence="2">Belongs to the DAMOX/DASOX family.</text>
</comment>
<dbReference type="RefSeq" id="XP_045286793.1">
    <property type="nucleotide sequence ID" value="XM_045432677.1"/>
</dbReference>
<dbReference type="HOGENOM" id="CLU_034311_2_0_1"/>
<dbReference type="GO" id="GO:0005737">
    <property type="term" value="C:cytoplasm"/>
    <property type="evidence" value="ECO:0007669"/>
    <property type="project" value="TreeGrafter"/>
</dbReference>
<evidence type="ECO:0000256" key="4">
    <source>
        <dbReference type="ARBA" id="ARBA00022827"/>
    </source>
</evidence>
<dbReference type="PANTHER" id="PTHR11530:SF26">
    <property type="entry name" value="FAD DEPENDENT OXIDOREDUCTASE SUPERFAMILY (AFU_ORTHOLOGUE AFUA_5G13940)"/>
    <property type="match status" value="1"/>
</dbReference>
<name>C0NRJ8_AJECG</name>
<dbReference type="GeneID" id="69038644"/>
<dbReference type="PANTHER" id="PTHR11530">
    <property type="entry name" value="D-AMINO ACID OXIDASE"/>
    <property type="match status" value="1"/>
</dbReference>
<dbReference type="GO" id="GO:0071949">
    <property type="term" value="F:FAD binding"/>
    <property type="evidence" value="ECO:0007669"/>
    <property type="project" value="InterPro"/>
</dbReference>
<keyword evidence="4 6" id="KW-0274">FAD</keyword>
<accession>C0NRJ8</accession>
<evidence type="ECO:0000313" key="8">
    <source>
        <dbReference type="EMBL" id="EEH06312.1"/>
    </source>
</evidence>
<reference evidence="8" key="1">
    <citation type="submission" date="2009-02" db="EMBL/GenBank/DDBJ databases">
        <title>The Genome Sequence of Ajellomyces capsulatus strain G186AR.</title>
        <authorList>
            <consortium name="The Broad Institute Genome Sequencing Platform"/>
            <person name="Champion M."/>
            <person name="Cuomo C."/>
            <person name="Ma L.-J."/>
            <person name="Henn M.R."/>
            <person name="Sil A."/>
            <person name="Goldman B."/>
            <person name="Young S.K."/>
            <person name="Kodira C.D."/>
            <person name="Zeng Q."/>
            <person name="Koehrsen M."/>
            <person name="Alvarado L."/>
            <person name="Berlin A."/>
            <person name="Borenstein D."/>
            <person name="Chen Z."/>
            <person name="Engels R."/>
            <person name="Freedman E."/>
            <person name="Gellesch M."/>
            <person name="Goldberg J."/>
            <person name="Griggs A."/>
            <person name="Gujja S."/>
            <person name="Heiman D."/>
            <person name="Hepburn T."/>
            <person name="Howarth C."/>
            <person name="Jen D."/>
            <person name="Larson L."/>
            <person name="Lewis B."/>
            <person name="Mehta T."/>
            <person name="Park D."/>
            <person name="Pearson M."/>
            <person name="Roberts A."/>
            <person name="Saif S."/>
            <person name="Shea T."/>
            <person name="Shenoy N."/>
            <person name="Sisk P."/>
            <person name="Stolte C."/>
            <person name="Sykes S."/>
            <person name="Walk T."/>
            <person name="White J."/>
            <person name="Yandava C."/>
            <person name="Klein B."/>
            <person name="McEwen J.G."/>
            <person name="Puccia R."/>
            <person name="Goldman G.H."/>
            <person name="Felipe M.S."/>
            <person name="Nino-Vega G."/>
            <person name="San-Blas G."/>
            <person name="Taylor J."/>
            <person name="Mendoza L."/>
            <person name="Galagan J."/>
            <person name="Nusbaum C."/>
            <person name="Birren B."/>
        </authorList>
    </citation>
    <scope>NUCLEOTIDE SEQUENCE</scope>
    <source>
        <strain evidence="8">G186AR</strain>
    </source>
</reference>
<evidence type="ECO:0000259" key="7">
    <source>
        <dbReference type="Pfam" id="PF01266"/>
    </source>
</evidence>
<dbReference type="PIRSF" id="PIRSF000189">
    <property type="entry name" value="D-aa_oxidase"/>
    <property type="match status" value="1"/>
</dbReference>
<evidence type="ECO:0000313" key="9">
    <source>
        <dbReference type="Proteomes" id="UP000001631"/>
    </source>
</evidence>
<evidence type="ECO:0000256" key="1">
    <source>
        <dbReference type="ARBA" id="ARBA00001974"/>
    </source>
</evidence>
<evidence type="ECO:0000256" key="5">
    <source>
        <dbReference type="ARBA" id="ARBA00023002"/>
    </source>
</evidence>
<dbReference type="InParanoid" id="C0NRJ8"/>
<dbReference type="GO" id="GO:0003884">
    <property type="term" value="F:D-amino-acid oxidase activity"/>
    <property type="evidence" value="ECO:0007669"/>
    <property type="project" value="InterPro"/>
</dbReference>
<organism evidence="8 9">
    <name type="scientific">Ajellomyces capsulatus (strain G186AR / H82 / ATCC MYA-2454 / RMSCC 2432)</name>
    <name type="common">Darling's disease fungus</name>
    <name type="synonym">Histoplasma capsulatum</name>
    <dbReference type="NCBI Taxonomy" id="447093"/>
    <lineage>
        <taxon>Eukaryota</taxon>
        <taxon>Fungi</taxon>
        <taxon>Dikarya</taxon>
        <taxon>Ascomycota</taxon>
        <taxon>Pezizomycotina</taxon>
        <taxon>Eurotiomycetes</taxon>
        <taxon>Eurotiomycetidae</taxon>
        <taxon>Onygenales</taxon>
        <taxon>Ajellomycetaceae</taxon>
        <taxon>Histoplasma</taxon>
    </lineage>
</organism>
<feature type="binding site" evidence="6">
    <location>
        <position position="358"/>
    </location>
    <ligand>
        <name>D-dopa</name>
        <dbReference type="ChEBI" id="CHEBI:149689"/>
    </ligand>
</feature>
<feature type="binding site" evidence="6">
    <location>
        <position position="230"/>
    </location>
    <ligand>
        <name>FAD</name>
        <dbReference type="ChEBI" id="CHEBI:57692"/>
    </ligand>
</feature>
<keyword evidence="3" id="KW-0285">Flavoprotein</keyword>
<dbReference type="Gene3D" id="3.30.9.10">
    <property type="entry name" value="D-Amino Acid Oxidase, subunit A, domain 2"/>
    <property type="match status" value="1"/>
</dbReference>
<feature type="binding site" evidence="6">
    <location>
        <position position="329"/>
    </location>
    <ligand>
        <name>D-dopa</name>
        <dbReference type="ChEBI" id="CHEBI:149689"/>
    </ligand>
</feature>
<comment type="cofactor">
    <cofactor evidence="1 6">
        <name>FAD</name>
        <dbReference type="ChEBI" id="CHEBI:57692"/>
    </cofactor>
</comment>
<dbReference type="InterPro" id="IPR023209">
    <property type="entry name" value="DAO"/>
</dbReference>
<dbReference type="STRING" id="447093.C0NRJ8"/>
<dbReference type="VEuPathDB" id="FungiDB:I7I50_03568"/>
<dbReference type="Proteomes" id="UP000001631">
    <property type="component" value="Unassembled WGS sequence"/>
</dbReference>
<dbReference type="SUPFAM" id="SSF54373">
    <property type="entry name" value="FAD-linked reductases, C-terminal domain"/>
    <property type="match status" value="1"/>
</dbReference>
<dbReference type="Gene3D" id="3.40.50.720">
    <property type="entry name" value="NAD(P)-binding Rossmann-like Domain"/>
    <property type="match status" value="1"/>
</dbReference>
<protein>
    <submittedName>
        <fullName evidence="8">FAD dependent oxidoreductase</fullName>
    </submittedName>
</protein>
<keyword evidence="9" id="KW-1185">Reference proteome</keyword>